<evidence type="ECO:0000256" key="8">
    <source>
        <dbReference type="ARBA" id="ARBA00033408"/>
    </source>
</evidence>
<evidence type="ECO:0000256" key="3">
    <source>
        <dbReference type="ARBA" id="ARBA00021315"/>
    </source>
</evidence>
<keyword evidence="4" id="KW-0547">Nucleotide-binding</keyword>
<organism evidence="12 13">
    <name type="scientific">Thermosediminibacter litoriperuensis</name>
    <dbReference type="NCBI Taxonomy" id="291989"/>
    <lineage>
        <taxon>Bacteria</taxon>
        <taxon>Bacillati</taxon>
        <taxon>Bacillota</taxon>
        <taxon>Clostridia</taxon>
        <taxon>Thermosediminibacterales</taxon>
        <taxon>Thermosediminibacteraceae</taxon>
        <taxon>Thermosediminibacter</taxon>
    </lineage>
</organism>
<keyword evidence="5 9" id="KW-0227">DNA damage</keyword>
<proteinExistence type="inferred from homology"/>
<comment type="similarity">
    <text evidence="2 9">Belongs to the RecN family.</text>
</comment>
<dbReference type="PANTHER" id="PTHR11059:SF0">
    <property type="entry name" value="DNA REPAIR PROTEIN RECN"/>
    <property type="match status" value="1"/>
</dbReference>
<dbReference type="GO" id="GO:0043590">
    <property type="term" value="C:bacterial nucleoid"/>
    <property type="evidence" value="ECO:0007669"/>
    <property type="project" value="TreeGrafter"/>
</dbReference>
<dbReference type="EMBL" id="VNHO01000021">
    <property type="protein sequence ID" value="TYP51648.1"/>
    <property type="molecule type" value="Genomic_DNA"/>
</dbReference>
<dbReference type="Pfam" id="PF02463">
    <property type="entry name" value="SMC_N"/>
    <property type="match status" value="1"/>
</dbReference>
<evidence type="ECO:0000259" key="11">
    <source>
        <dbReference type="Pfam" id="PF02463"/>
    </source>
</evidence>
<dbReference type="SUPFAM" id="SSF52540">
    <property type="entry name" value="P-loop containing nucleoside triphosphate hydrolases"/>
    <property type="match status" value="1"/>
</dbReference>
<sequence length="576" mass="64952">MLLKLIIKDFALIDDIEIDFKRGLNILTGETGAGKSIIIDAISMILGERASSEYIRSGRESSVLEAVFEYDNEAISAFLRELGIEEEDNTLIISRQITDQGKNYCRINGKSVPVSALKSIGKYLIDIHGQHQHQSLLNPERHLEMLDLLGGDEIANIKKQVGGSYRSILDTVQRLKTLKKSREEFFKYKERLRFEIDELEKAQLKPREDILLEEEREVLAHSEKIMKALNFSIFMLYEGDETTAPVIDNLCRIINALEDVKGYFKPVEQPLASLKNILYDMEDVVSTIRECVKSIDFDPGRLDEIHTRLALLDRLKSKYNMSIEELLNYKEQAASNLEEALNLDDEISKLESSLKELKENYIKYSIKLHDLRKKVAAAFEKDIFKELNDLGMKGTKFSVDIKWAEADAGVEINGNTYKMSENGLDSVEFLISTNPGEPLKPLAKIVSGGEASRIMLALKNILARIDNIPCLIFDEIDAGIGGRISQIVGEKLAKVARNHQVLCVTHSPQIASLGDAHFYISKVVNKNKTSTVVSEIKGEERVREIARMLGGAEITSTTLVHAREMLKMAEDIKKNF</sequence>
<dbReference type="GO" id="GO:0006281">
    <property type="term" value="P:DNA repair"/>
    <property type="evidence" value="ECO:0007669"/>
    <property type="project" value="UniProtKB-KW"/>
</dbReference>
<dbReference type="FunFam" id="3.40.50.300:FF:000319">
    <property type="entry name" value="DNA repair protein RecN"/>
    <property type="match status" value="1"/>
</dbReference>
<dbReference type="OrthoDB" id="9806954at2"/>
<evidence type="ECO:0000256" key="2">
    <source>
        <dbReference type="ARBA" id="ARBA00009441"/>
    </source>
</evidence>
<protein>
    <recommendedName>
        <fullName evidence="3 9">DNA repair protein RecN</fullName>
    </recommendedName>
    <alternativeName>
        <fullName evidence="8 9">Recombination protein N</fullName>
    </alternativeName>
</protein>
<dbReference type="Proteomes" id="UP000322294">
    <property type="component" value="Unassembled WGS sequence"/>
</dbReference>
<keyword evidence="13" id="KW-1185">Reference proteome</keyword>
<dbReference type="NCBIfam" id="TIGR00634">
    <property type="entry name" value="recN"/>
    <property type="match status" value="1"/>
</dbReference>
<evidence type="ECO:0000256" key="7">
    <source>
        <dbReference type="ARBA" id="ARBA00023204"/>
    </source>
</evidence>
<comment type="function">
    <text evidence="1 9">May be involved in recombinational repair of damaged DNA.</text>
</comment>
<dbReference type="GO" id="GO:0009432">
    <property type="term" value="P:SOS response"/>
    <property type="evidence" value="ECO:0007669"/>
    <property type="project" value="TreeGrafter"/>
</dbReference>
<dbReference type="PANTHER" id="PTHR11059">
    <property type="entry name" value="DNA REPAIR PROTEIN RECN"/>
    <property type="match status" value="1"/>
</dbReference>
<dbReference type="CDD" id="cd03241">
    <property type="entry name" value="ABC_RecN"/>
    <property type="match status" value="2"/>
</dbReference>
<reference evidence="12 13" key="1">
    <citation type="submission" date="2019-07" db="EMBL/GenBank/DDBJ databases">
        <title>Genomic Encyclopedia of Type Strains, Phase I: the one thousand microbial genomes (KMG-I) project.</title>
        <authorList>
            <person name="Kyrpides N."/>
        </authorList>
    </citation>
    <scope>NUCLEOTIDE SEQUENCE [LARGE SCALE GENOMIC DNA]</scope>
    <source>
        <strain evidence="12 13">DSM 16647</strain>
    </source>
</reference>
<dbReference type="GO" id="GO:0006310">
    <property type="term" value="P:DNA recombination"/>
    <property type="evidence" value="ECO:0007669"/>
    <property type="project" value="InterPro"/>
</dbReference>
<dbReference type="PIRSF" id="PIRSF003128">
    <property type="entry name" value="RecN"/>
    <property type="match status" value="1"/>
</dbReference>
<dbReference type="FunFam" id="3.40.50.300:FF:000356">
    <property type="entry name" value="DNA repair protein RecN"/>
    <property type="match status" value="1"/>
</dbReference>
<dbReference type="Gene3D" id="3.40.50.300">
    <property type="entry name" value="P-loop containing nucleotide triphosphate hydrolases"/>
    <property type="match status" value="2"/>
</dbReference>
<keyword evidence="7 9" id="KW-0234">DNA repair</keyword>
<evidence type="ECO:0000256" key="1">
    <source>
        <dbReference type="ARBA" id="ARBA00003618"/>
    </source>
</evidence>
<keyword evidence="6" id="KW-0067">ATP-binding</keyword>
<dbReference type="AlphaFoldDB" id="A0A5S5AM46"/>
<dbReference type="InterPro" id="IPR003395">
    <property type="entry name" value="RecF/RecN/SMC_N"/>
</dbReference>
<evidence type="ECO:0000256" key="10">
    <source>
        <dbReference type="SAM" id="Coils"/>
    </source>
</evidence>
<keyword evidence="10" id="KW-0175">Coiled coil</keyword>
<evidence type="ECO:0000256" key="4">
    <source>
        <dbReference type="ARBA" id="ARBA00022741"/>
    </source>
</evidence>
<dbReference type="GO" id="GO:0005524">
    <property type="term" value="F:ATP binding"/>
    <property type="evidence" value="ECO:0007669"/>
    <property type="project" value="UniProtKB-KW"/>
</dbReference>
<dbReference type="RefSeq" id="WP_148867570.1">
    <property type="nucleotide sequence ID" value="NZ_VNHO01000021.1"/>
</dbReference>
<gene>
    <name evidence="12" type="ORF">LZ11_01859</name>
</gene>
<evidence type="ECO:0000313" key="13">
    <source>
        <dbReference type="Proteomes" id="UP000322294"/>
    </source>
</evidence>
<evidence type="ECO:0000256" key="6">
    <source>
        <dbReference type="ARBA" id="ARBA00022840"/>
    </source>
</evidence>
<feature type="coiled-coil region" evidence="10">
    <location>
        <begin position="312"/>
        <end position="374"/>
    </location>
</feature>
<evidence type="ECO:0000313" key="12">
    <source>
        <dbReference type="EMBL" id="TYP51648.1"/>
    </source>
</evidence>
<evidence type="ECO:0000256" key="5">
    <source>
        <dbReference type="ARBA" id="ARBA00022763"/>
    </source>
</evidence>
<name>A0A5S5AM46_9FIRM</name>
<evidence type="ECO:0000256" key="9">
    <source>
        <dbReference type="PIRNR" id="PIRNR003128"/>
    </source>
</evidence>
<dbReference type="InterPro" id="IPR004604">
    <property type="entry name" value="DNA_recomb/repair_RecN"/>
</dbReference>
<feature type="domain" description="RecF/RecN/SMC N-terminal" evidence="11">
    <location>
        <begin position="2"/>
        <end position="526"/>
    </location>
</feature>
<accession>A0A5S5AM46</accession>
<comment type="caution">
    <text evidence="12">The sequence shown here is derived from an EMBL/GenBank/DDBJ whole genome shotgun (WGS) entry which is preliminary data.</text>
</comment>
<dbReference type="InterPro" id="IPR027417">
    <property type="entry name" value="P-loop_NTPase"/>
</dbReference>